<dbReference type="Gene3D" id="3.30.450.40">
    <property type="match status" value="1"/>
</dbReference>
<dbReference type="Pfam" id="PF13185">
    <property type="entry name" value="GAF_2"/>
    <property type="match status" value="1"/>
</dbReference>
<organism evidence="2 3">
    <name type="scientific">Chlorogloeopsis fritschii PCC 6912</name>
    <dbReference type="NCBI Taxonomy" id="211165"/>
    <lineage>
        <taxon>Bacteria</taxon>
        <taxon>Bacillati</taxon>
        <taxon>Cyanobacteriota</taxon>
        <taxon>Cyanophyceae</taxon>
        <taxon>Nostocales</taxon>
        <taxon>Chlorogloeopsidaceae</taxon>
        <taxon>Chlorogloeopsis</taxon>
    </lineage>
</organism>
<reference evidence="2 3" key="1">
    <citation type="journal article" date="2019" name="Genome Biol. Evol.">
        <title>Day and night: Metabolic profiles and evolutionary relationships of six axenic non-marine cyanobacteria.</title>
        <authorList>
            <person name="Will S.E."/>
            <person name="Henke P."/>
            <person name="Boedeker C."/>
            <person name="Huang S."/>
            <person name="Brinkmann H."/>
            <person name="Rohde M."/>
            <person name="Jarek M."/>
            <person name="Friedl T."/>
            <person name="Seufert S."/>
            <person name="Schumacher M."/>
            <person name="Overmann J."/>
            <person name="Neumann-Schaal M."/>
            <person name="Petersen J."/>
        </authorList>
    </citation>
    <scope>NUCLEOTIDE SEQUENCE [LARGE SCALE GENOMIC DNA]</scope>
    <source>
        <strain evidence="2 3">PCC 6912</strain>
    </source>
</reference>
<dbReference type="RefSeq" id="WP_016877327.1">
    <property type="nucleotide sequence ID" value="NZ_AJLN01000051.1"/>
</dbReference>
<accession>A0A3S1FJA4</accession>
<sequence length="229" mass="25874">MFWADHIGLQRFYKGWKVRIGRKPTDIKAQLAQSLQKELQWVQEYMSVDTVTFLLPVEGQQNLSVYATIGLEEEISQQIRVPIGQGFAGHIAASMKPMVVDNLSKVEVVSPVLRHKDLKSLVGIPIPIKQGMVGVLHVGTYQSHNFSEHDVHQLQLVAHRIRWMIKDAGIFNFECSSHNQEGCFDVFGLNVRLLFALNYHTLKARVLRLASFAQSCNGSKQGKVQFAHP</sequence>
<evidence type="ECO:0000313" key="2">
    <source>
        <dbReference type="EMBL" id="RUR79648.1"/>
    </source>
</evidence>
<dbReference type="InterPro" id="IPR003018">
    <property type="entry name" value="GAF"/>
</dbReference>
<dbReference type="SUPFAM" id="SSF55781">
    <property type="entry name" value="GAF domain-like"/>
    <property type="match status" value="1"/>
</dbReference>
<proteinExistence type="predicted"/>
<dbReference type="STRING" id="211165.GCA_000317285_01588"/>
<feature type="domain" description="GAF" evidence="1">
    <location>
        <begin position="30"/>
        <end position="175"/>
    </location>
</feature>
<evidence type="ECO:0000313" key="3">
    <source>
        <dbReference type="Proteomes" id="UP000268857"/>
    </source>
</evidence>
<keyword evidence="3" id="KW-1185">Reference proteome</keyword>
<dbReference type="InterPro" id="IPR029016">
    <property type="entry name" value="GAF-like_dom_sf"/>
</dbReference>
<dbReference type="Proteomes" id="UP000268857">
    <property type="component" value="Unassembled WGS sequence"/>
</dbReference>
<dbReference type="AlphaFoldDB" id="A0A3S1FJA4"/>
<dbReference type="OrthoDB" id="118142at2"/>
<dbReference type="EMBL" id="RSCJ01000012">
    <property type="protein sequence ID" value="RUR79648.1"/>
    <property type="molecule type" value="Genomic_DNA"/>
</dbReference>
<name>A0A3S1FJA4_CHLFR</name>
<dbReference type="SMART" id="SM00065">
    <property type="entry name" value="GAF"/>
    <property type="match status" value="1"/>
</dbReference>
<protein>
    <recommendedName>
        <fullName evidence="1">GAF domain-containing protein</fullName>
    </recommendedName>
</protein>
<gene>
    <name evidence="2" type="ORF">PCC6912_31840</name>
</gene>
<evidence type="ECO:0000259" key="1">
    <source>
        <dbReference type="SMART" id="SM00065"/>
    </source>
</evidence>
<comment type="caution">
    <text evidence="2">The sequence shown here is derived from an EMBL/GenBank/DDBJ whole genome shotgun (WGS) entry which is preliminary data.</text>
</comment>